<dbReference type="AlphaFoldDB" id="G4ZH04"/>
<organism evidence="1 2">
    <name type="scientific">Phytophthora sojae (strain P6497)</name>
    <name type="common">Soybean stem and root rot agent</name>
    <name type="synonym">Phytophthora megasperma f. sp. glycines</name>
    <dbReference type="NCBI Taxonomy" id="1094619"/>
    <lineage>
        <taxon>Eukaryota</taxon>
        <taxon>Sar</taxon>
        <taxon>Stramenopiles</taxon>
        <taxon>Oomycota</taxon>
        <taxon>Peronosporomycetes</taxon>
        <taxon>Peronosporales</taxon>
        <taxon>Peronosporaceae</taxon>
        <taxon>Phytophthora</taxon>
    </lineage>
</organism>
<protein>
    <submittedName>
        <fullName evidence="1">Uncharacterized protein</fullName>
    </submittedName>
</protein>
<dbReference type="KEGG" id="psoj:PHYSODRAFT_301208"/>
<dbReference type="SMR" id="G4ZH04"/>
<gene>
    <name evidence="1" type="ORF">PHYSODRAFT_301208</name>
</gene>
<name>G4ZH04_PHYSP</name>
<dbReference type="Proteomes" id="UP000002640">
    <property type="component" value="Unassembled WGS sequence"/>
</dbReference>
<evidence type="ECO:0000313" key="1">
    <source>
        <dbReference type="EMBL" id="EGZ18629.1"/>
    </source>
</evidence>
<evidence type="ECO:0000313" key="2">
    <source>
        <dbReference type="Proteomes" id="UP000002640"/>
    </source>
</evidence>
<dbReference type="RefSeq" id="XP_009527687.1">
    <property type="nucleotide sequence ID" value="XM_009529392.1"/>
</dbReference>
<accession>G4ZH04</accession>
<proteinExistence type="predicted"/>
<dbReference type="InParanoid" id="G4ZH04"/>
<dbReference type="SUPFAM" id="SSF140860">
    <property type="entry name" value="Pseudo ankyrin repeat-like"/>
    <property type="match status" value="1"/>
</dbReference>
<reference evidence="1 2" key="1">
    <citation type="journal article" date="2006" name="Science">
        <title>Phytophthora genome sequences uncover evolutionary origins and mechanisms of pathogenesis.</title>
        <authorList>
            <person name="Tyler B.M."/>
            <person name="Tripathy S."/>
            <person name="Zhang X."/>
            <person name="Dehal P."/>
            <person name="Jiang R.H."/>
            <person name="Aerts A."/>
            <person name="Arredondo F.D."/>
            <person name="Baxter L."/>
            <person name="Bensasson D."/>
            <person name="Beynon J.L."/>
            <person name="Chapman J."/>
            <person name="Damasceno C.M."/>
            <person name="Dorrance A.E."/>
            <person name="Dou D."/>
            <person name="Dickerman A.W."/>
            <person name="Dubchak I.L."/>
            <person name="Garbelotto M."/>
            <person name="Gijzen M."/>
            <person name="Gordon S.G."/>
            <person name="Govers F."/>
            <person name="Grunwald N.J."/>
            <person name="Huang W."/>
            <person name="Ivors K.L."/>
            <person name="Jones R.W."/>
            <person name="Kamoun S."/>
            <person name="Krampis K."/>
            <person name="Lamour K.H."/>
            <person name="Lee M.K."/>
            <person name="McDonald W.H."/>
            <person name="Medina M."/>
            <person name="Meijer H.J."/>
            <person name="Nordberg E.K."/>
            <person name="Maclean D.J."/>
            <person name="Ospina-Giraldo M.D."/>
            <person name="Morris P.F."/>
            <person name="Phuntumart V."/>
            <person name="Putnam N.H."/>
            <person name="Rash S."/>
            <person name="Rose J.K."/>
            <person name="Sakihama Y."/>
            <person name="Salamov A.A."/>
            <person name="Savidor A."/>
            <person name="Scheuring C.F."/>
            <person name="Smith B.M."/>
            <person name="Sobral B.W."/>
            <person name="Terry A."/>
            <person name="Torto-Alalibo T.A."/>
            <person name="Win J."/>
            <person name="Xu Z."/>
            <person name="Zhang H."/>
            <person name="Grigoriev I.V."/>
            <person name="Rokhsar D.S."/>
            <person name="Boore J.L."/>
        </authorList>
    </citation>
    <scope>NUCLEOTIDE SEQUENCE [LARGE SCALE GENOMIC DNA]</scope>
    <source>
        <strain evidence="1 2">P6497</strain>
    </source>
</reference>
<sequence>MASSGASFVKEFDMETVASFTRKQSIEAFLPSRIVALSHVVEMLDTFAMELYEVALVAARNGKSFRLQRLVKHFDCNIVKLATVATHEGEKTKALIGPCIPEQRLLEAVGESDDLDTTKQLYSWCQWNRVEEKCLPHLLSSAAAKRRVDILEFAAEETVEWYSSLYFVPGALAHETRIVLSKIRVIMERCPELQRWYRQALINASDNDQHHTAEAIYALFPPFGSQSLLELLINNDDTDAMQSVCAANNKRPFIRSDVMAHALRISVERSHCRVSSVLLDWGNIAPEAVAAAFRNVVRARCFDVATRIFGNLSRFKEVFERAVRFYIEYGGPEQLVFVKFLVGGSCEIPRGSIDRVFVDAGTASCIGVMAVLCRSRYFSGELKATVFRRACTNTQRKVLKFLWENGHVPSWLAAEMLVAAVRQKNVRVANYLGGQAWISRDNCNCISEFINAARMDDLTVVEWFSNHG</sequence>
<keyword evidence="2" id="KW-1185">Reference proteome</keyword>
<dbReference type="EMBL" id="JH159154">
    <property type="protein sequence ID" value="EGZ18629.1"/>
    <property type="molecule type" value="Genomic_DNA"/>
</dbReference>
<dbReference type="GeneID" id="20641977"/>